<evidence type="ECO:0000313" key="1">
    <source>
        <dbReference type="EMBL" id="SHF07352.1"/>
    </source>
</evidence>
<keyword evidence="2" id="KW-1185">Reference proteome</keyword>
<accession>A0A1M4YPB3</accession>
<protein>
    <submittedName>
        <fullName evidence="1">Uncharacterized protein</fullName>
    </submittedName>
</protein>
<dbReference type="EMBL" id="FQUY01000011">
    <property type="protein sequence ID" value="SHF07352.1"/>
    <property type="molecule type" value="Genomic_DNA"/>
</dbReference>
<dbReference type="Proteomes" id="UP000184148">
    <property type="component" value="Unassembled WGS sequence"/>
</dbReference>
<proteinExistence type="predicted"/>
<evidence type="ECO:0000313" key="2">
    <source>
        <dbReference type="Proteomes" id="UP000184148"/>
    </source>
</evidence>
<name>A0A1M4YPB3_9FIRM</name>
<dbReference type="AlphaFoldDB" id="A0A1M4YPB3"/>
<gene>
    <name evidence="1" type="ORF">SAMN02745133_01754</name>
</gene>
<sequence>MVLYLDIDLDYFVSPIIRESVTNHRPAAGETFEIREPAGLFTILKQKEVFFGHKRYLFTNHMQSHLRWWLNGKPDNTVIHIDAHSDLYGHSSPSLTNLKMLGCQNYLWHSIREGLISDIYWVFPDDAVDISQPNLLHTMFAPSQLGKTFLQDNILHAELLCLLPDGRKKTVSYRLLKAESLPVFRETAEIITVATSPEFIPRQADGLIDSIGRLLGMDETVVQNVLKRHADMKTVR</sequence>
<dbReference type="OrthoDB" id="157023at2"/>
<organism evidence="1 2">
    <name type="scientific">Desulforamulus putei DSM 12395</name>
    <dbReference type="NCBI Taxonomy" id="1121429"/>
    <lineage>
        <taxon>Bacteria</taxon>
        <taxon>Bacillati</taxon>
        <taxon>Bacillota</taxon>
        <taxon>Clostridia</taxon>
        <taxon>Eubacteriales</taxon>
        <taxon>Peptococcaceae</taxon>
        <taxon>Desulforamulus</taxon>
    </lineage>
</organism>
<reference evidence="2" key="1">
    <citation type="submission" date="2016-11" db="EMBL/GenBank/DDBJ databases">
        <authorList>
            <person name="Varghese N."/>
            <person name="Submissions S."/>
        </authorList>
    </citation>
    <scope>NUCLEOTIDE SEQUENCE [LARGE SCALE GENOMIC DNA]</scope>
    <source>
        <strain evidence="2">DSM 12395</strain>
    </source>
</reference>
<dbReference type="RefSeq" id="WP_073238779.1">
    <property type="nucleotide sequence ID" value="NZ_FQUY01000011.1"/>
</dbReference>